<dbReference type="Proteomes" id="UP000019140">
    <property type="component" value="Unassembled WGS sequence"/>
</dbReference>
<keyword evidence="2 7" id="KW-0349">Heme</keyword>
<dbReference type="EMBL" id="AZHX01001155">
    <property type="protein sequence ID" value="ETX04683.1"/>
    <property type="molecule type" value="Genomic_DNA"/>
</dbReference>
<gene>
    <name evidence="9" type="ORF">ETSY2_27410</name>
</gene>
<dbReference type="InterPro" id="IPR038297">
    <property type="entry name" value="CcmH/CycL/NrfF/Ccl2_sf"/>
</dbReference>
<name>W4M3D1_9BACT</name>
<keyword evidence="5" id="KW-0201">Cytochrome c-type biogenesis</keyword>
<dbReference type="HOGENOM" id="CLU_1615966_0_0_7"/>
<keyword evidence="7" id="KW-0812">Transmembrane</keyword>
<keyword evidence="4 7" id="KW-0732">Signal</keyword>
<organism evidence="9 10">
    <name type="scientific">Candidatus Entotheonella gemina</name>
    <dbReference type="NCBI Taxonomy" id="1429439"/>
    <lineage>
        <taxon>Bacteria</taxon>
        <taxon>Pseudomonadati</taxon>
        <taxon>Nitrospinota/Tectimicrobiota group</taxon>
        <taxon>Candidatus Tectimicrobiota</taxon>
        <taxon>Candidatus Entotheonellia</taxon>
        <taxon>Candidatus Entotheonellales</taxon>
        <taxon>Candidatus Entotheonellaceae</taxon>
        <taxon>Candidatus Entotheonella</taxon>
    </lineage>
</organism>
<evidence type="ECO:0000256" key="4">
    <source>
        <dbReference type="ARBA" id="ARBA00022729"/>
    </source>
</evidence>
<evidence type="ECO:0000259" key="8">
    <source>
        <dbReference type="Pfam" id="PF03918"/>
    </source>
</evidence>
<dbReference type="Gene3D" id="1.10.8.640">
    <property type="entry name" value="Cytochrome C biogenesis protein"/>
    <property type="match status" value="1"/>
</dbReference>
<dbReference type="GO" id="GO:0046872">
    <property type="term" value="F:metal ion binding"/>
    <property type="evidence" value="ECO:0007669"/>
    <property type="project" value="UniProtKB-KW"/>
</dbReference>
<comment type="similarity">
    <text evidence="1 7">Belongs to the CcmH/CycL/Ccl2/NrfF family.</text>
</comment>
<keyword evidence="6 7" id="KW-0408">Iron</keyword>
<protein>
    <recommendedName>
        <fullName evidence="7">Cytochrome c-type biogenesis protein</fullName>
    </recommendedName>
</protein>
<dbReference type="InterPro" id="IPR005616">
    <property type="entry name" value="CcmH/CycL/Ccl2/NrfF_N"/>
</dbReference>
<dbReference type="PANTHER" id="PTHR47870">
    <property type="entry name" value="CYTOCHROME C-TYPE BIOGENESIS PROTEIN CCMH"/>
    <property type="match status" value="1"/>
</dbReference>
<dbReference type="CDD" id="cd16378">
    <property type="entry name" value="CcmH_N"/>
    <property type="match status" value="1"/>
</dbReference>
<evidence type="ECO:0000256" key="2">
    <source>
        <dbReference type="ARBA" id="ARBA00022617"/>
    </source>
</evidence>
<evidence type="ECO:0000256" key="7">
    <source>
        <dbReference type="RuleBase" id="RU364112"/>
    </source>
</evidence>
<dbReference type="InterPro" id="IPR051263">
    <property type="entry name" value="C-type_cytochrome_biogenesis"/>
</dbReference>
<keyword evidence="7" id="KW-1133">Transmembrane helix</keyword>
<comment type="caution">
    <text evidence="9">The sequence shown here is derived from an EMBL/GenBank/DDBJ whole genome shotgun (WGS) entry which is preliminary data.</text>
</comment>
<dbReference type="GO" id="GO:0017004">
    <property type="term" value="P:cytochrome complex assembly"/>
    <property type="evidence" value="ECO:0007669"/>
    <property type="project" value="UniProtKB-KW"/>
</dbReference>
<evidence type="ECO:0000313" key="10">
    <source>
        <dbReference type="Proteomes" id="UP000019140"/>
    </source>
</evidence>
<dbReference type="GO" id="GO:0005886">
    <property type="term" value="C:plasma membrane"/>
    <property type="evidence" value="ECO:0007669"/>
    <property type="project" value="TreeGrafter"/>
</dbReference>
<keyword evidence="3 7" id="KW-0479">Metal-binding</keyword>
<keyword evidence="7" id="KW-0472">Membrane</keyword>
<evidence type="ECO:0000256" key="3">
    <source>
        <dbReference type="ARBA" id="ARBA00022723"/>
    </source>
</evidence>
<sequence>MSFQNTRFILAGIFLLILSGLTPSAYALEWQDVANELMSPACPGRTLINCTSGQSEQLRELIRQKVAQGESKSAIMRYFVDMHGEEILAAPPKKGFALAAWLLPLFVVLNGAGLIMVLTFRWSRNRARVENNVAMPVDETTTPDATDTDPYRQRLKRELDEMES</sequence>
<dbReference type="PANTHER" id="PTHR47870:SF1">
    <property type="entry name" value="CYTOCHROME C-TYPE BIOGENESIS PROTEIN CCMH"/>
    <property type="match status" value="1"/>
</dbReference>
<accession>W4M3D1</accession>
<evidence type="ECO:0000256" key="6">
    <source>
        <dbReference type="ARBA" id="ARBA00023004"/>
    </source>
</evidence>
<evidence type="ECO:0000256" key="1">
    <source>
        <dbReference type="ARBA" id="ARBA00010342"/>
    </source>
</evidence>
<proteinExistence type="inferred from homology"/>
<evidence type="ECO:0000256" key="5">
    <source>
        <dbReference type="ARBA" id="ARBA00022748"/>
    </source>
</evidence>
<dbReference type="Pfam" id="PF03918">
    <property type="entry name" value="CcmH"/>
    <property type="match status" value="1"/>
</dbReference>
<reference evidence="9 10" key="1">
    <citation type="journal article" date="2014" name="Nature">
        <title>An environmental bacterial taxon with a large and distinct metabolic repertoire.</title>
        <authorList>
            <person name="Wilson M.C."/>
            <person name="Mori T."/>
            <person name="Ruckert C."/>
            <person name="Uria A.R."/>
            <person name="Helf M.J."/>
            <person name="Takada K."/>
            <person name="Gernert C."/>
            <person name="Steffens U.A."/>
            <person name="Heycke N."/>
            <person name="Schmitt S."/>
            <person name="Rinke C."/>
            <person name="Helfrich E.J."/>
            <person name="Brachmann A.O."/>
            <person name="Gurgui C."/>
            <person name="Wakimoto T."/>
            <person name="Kracht M."/>
            <person name="Crusemann M."/>
            <person name="Hentschel U."/>
            <person name="Abe I."/>
            <person name="Matsunaga S."/>
            <person name="Kalinowski J."/>
            <person name="Takeyama H."/>
            <person name="Piel J."/>
        </authorList>
    </citation>
    <scope>NUCLEOTIDE SEQUENCE [LARGE SCALE GENOMIC DNA]</scope>
    <source>
        <strain evidence="10">TSY2</strain>
    </source>
</reference>
<feature type="domain" description="CcmH/CycL/Ccl2/NrfF N-terminal" evidence="8">
    <location>
        <begin position="29"/>
        <end position="129"/>
    </location>
</feature>
<evidence type="ECO:0000313" key="9">
    <source>
        <dbReference type="EMBL" id="ETX04683.1"/>
    </source>
</evidence>
<comment type="function">
    <text evidence="7">Possible subunit of a heme lyase.</text>
</comment>
<feature type="transmembrane region" description="Helical" evidence="7">
    <location>
        <begin position="98"/>
        <end position="120"/>
    </location>
</feature>
<keyword evidence="10" id="KW-1185">Reference proteome</keyword>
<dbReference type="AlphaFoldDB" id="W4M3D1"/>